<dbReference type="InterPro" id="IPR017582">
    <property type="entry name" value="SelU"/>
</dbReference>
<accession>A0ABU9F3P9</accession>
<proteinExistence type="predicted"/>
<reference evidence="2 3" key="1">
    <citation type="submission" date="2024-04" db="EMBL/GenBank/DDBJ databases">
        <title>Two novel Raoultella species associated with bleeding cankers of broadleaf hosts, Raoultella scottia sp. nov. and Raoultella lignicola sp. nov.</title>
        <authorList>
            <person name="Brady C.L."/>
        </authorList>
    </citation>
    <scope>NUCLEOTIDE SEQUENCE [LARGE SCALE GENOMIC DNA]</scope>
    <source>
        <strain evidence="2 3">TW_WC1a.1</strain>
    </source>
</reference>
<organism evidence="2 3">
    <name type="scientific">Raoultella lignicola</name>
    <dbReference type="NCBI Taxonomy" id="3040939"/>
    <lineage>
        <taxon>Bacteria</taxon>
        <taxon>Pseudomonadati</taxon>
        <taxon>Pseudomonadota</taxon>
        <taxon>Gammaproteobacteria</taxon>
        <taxon>Enterobacterales</taxon>
        <taxon>Enterobacteriaceae</taxon>
        <taxon>Klebsiella/Raoultella group</taxon>
        <taxon>Raoultella</taxon>
    </lineage>
</organism>
<keyword evidence="3" id="KW-1185">Reference proteome</keyword>
<feature type="non-terminal residue" evidence="2">
    <location>
        <position position="1"/>
    </location>
</feature>
<evidence type="ECO:0000313" key="3">
    <source>
        <dbReference type="Proteomes" id="UP001312893"/>
    </source>
</evidence>
<comment type="caution">
    <text evidence="2">The sequence shown here is derived from an EMBL/GenBank/DDBJ whole genome shotgun (WGS) entry which is preliminary data.</text>
</comment>
<evidence type="ECO:0000313" key="2">
    <source>
        <dbReference type="EMBL" id="MEL0550139.1"/>
    </source>
</evidence>
<dbReference type="InterPro" id="IPR058840">
    <property type="entry name" value="AAA_SelU"/>
</dbReference>
<sequence length="121" mass="14027">VERILRDYVIDLRSEFERVVGVEEGFAAFSAYLQKSLAGIVKRLGGERYQRLAAILVQALEEQGRDGSVDTHRGWIEGLLKEYYDPMYAFQRQSKEDRVEFRGNQAEVIGYLRQRQALRPS</sequence>
<protein>
    <submittedName>
        <fullName evidence="2">tRNA 2-selenouridine(34) synthase MnmH</fullName>
    </submittedName>
</protein>
<feature type="domain" description="tRNA 2-selenouridine synthase AAA" evidence="1">
    <location>
        <begin position="1"/>
        <end position="116"/>
    </location>
</feature>
<dbReference type="PANTHER" id="PTHR30401:SF0">
    <property type="entry name" value="TRNA 2-SELENOURIDINE SYNTHASE"/>
    <property type="match status" value="1"/>
</dbReference>
<dbReference type="PANTHER" id="PTHR30401">
    <property type="entry name" value="TRNA 2-SELENOURIDINE SYNTHASE"/>
    <property type="match status" value="1"/>
</dbReference>
<gene>
    <name evidence="2" type="ORF">QFI96_000205</name>
</gene>
<dbReference type="EMBL" id="JARXNK020000042">
    <property type="protein sequence ID" value="MEL0550139.1"/>
    <property type="molecule type" value="Genomic_DNA"/>
</dbReference>
<dbReference type="Proteomes" id="UP001312893">
    <property type="component" value="Unassembled WGS sequence"/>
</dbReference>
<name>A0ABU9F3P9_9ENTR</name>
<evidence type="ECO:0000259" key="1">
    <source>
        <dbReference type="Pfam" id="PF26341"/>
    </source>
</evidence>
<dbReference type="Pfam" id="PF26341">
    <property type="entry name" value="AAA_SelU"/>
    <property type="match status" value="1"/>
</dbReference>